<feature type="compositionally biased region" description="Polar residues" evidence="1">
    <location>
        <begin position="419"/>
        <end position="428"/>
    </location>
</feature>
<dbReference type="InterPro" id="IPR035979">
    <property type="entry name" value="RBD_domain_sf"/>
</dbReference>
<protein>
    <recommendedName>
        <fullName evidence="2">RRM domain-containing protein</fullName>
    </recommendedName>
</protein>
<evidence type="ECO:0000313" key="3">
    <source>
        <dbReference type="EMBL" id="KZN04264.1"/>
    </source>
</evidence>
<reference evidence="3" key="1">
    <citation type="journal article" date="2016" name="Nat. Genet.">
        <title>A high-quality carrot genome assembly provides new insights into carotenoid accumulation and asterid genome evolution.</title>
        <authorList>
            <person name="Iorizzo M."/>
            <person name="Ellison S."/>
            <person name="Senalik D."/>
            <person name="Zeng P."/>
            <person name="Satapoomin P."/>
            <person name="Huang J."/>
            <person name="Bowman M."/>
            <person name="Iovene M."/>
            <person name="Sanseverino W."/>
            <person name="Cavagnaro P."/>
            <person name="Yildiz M."/>
            <person name="Macko-Podgorni A."/>
            <person name="Moranska E."/>
            <person name="Grzebelus E."/>
            <person name="Grzebelus D."/>
            <person name="Ashrafi H."/>
            <person name="Zheng Z."/>
            <person name="Cheng S."/>
            <person name="Spooner D."/>
            <person name="Van Deynze A."/>
            <person name="Simon P."/>
        </authorList>
    </citation>
    <scope>NUCLEOTIDE SEQUENCE [LARGE SCALE GENOMIC DNA]</scope>
    <source>
        <tissue evidence="3">Leaf</tissue>
    </source>
</reference>
<dbReference type="SUPFAM" id="SSF54928">
    <property type="entry name" value="RNA-binding domain, RBD"/>
    <property type="match status" value="1"/>
</dbReference>
<name>A0A166CS71_DAUCS</name>
<gene>
    <name evidence="3" type="ORF">DCAR_005094</name>
</gene>
<feature type="compositionally biased region" description="Polar residues" evidence="1">
    <location>
        <begin position="9"/>
        <end position="19"/>
    </location>
</feature>
<dbReference type="InterPro" id="IPR000504">
    <property type="entry name" value="RRM_dom"/>
</dbReference>
<organism evidence="3">
    <name type="scientific">Daucus carota subsp. sativus</name>
    <name type="common">Carrot</name>
    <dbReference type="NCBI Taxonomy" id="79200"/>
    <lineage>
        <taxon>Eukaryota</taxon>
        <taxon>Viridiplantae</taxon>
        <taxon>Streptophyta</taxon>
        <taxon>Embryophyta</taxon>
        <taxon>Tracheophyta</taxon>
        <taxon>Spermatophyta</taxon>
        <taxon>Magnoliopsida</taxon>
        <taxon>eudicotyledons</taxon>
        <taxon>Gunneridae</taxon>
        <taxon>Pentapetalae</taxon>
        <taxon>asterids</taxon>
        <taxon>campanulids</taxon>
        <taxon>Apiales</taxon>
        <taxon>Apiaceae</taxon>
        <taxon>Apioideae</taxon>
        <taxon>Scandiceae</taxon>
        <taxon>Daucinae</taxon>
        <taxon>Daucus</taxon>
        <taxon>Daucus sect. Daucus</taxon>
    </lineage>
</organism>
<evidence type="ECO:0000259" key="2">
    <source>
        <dbReference type="SMART" id="SM00360"/>
    </source>
</evidence>
<feature type="region of interest" description="Disordered" evidence="1">
    <location>
        <begin position="414"/>
        <end position="453"/>
    </location>
</feature>
<dbReference type="SMART" id="SM00360">
    <property type="entry name" value="RRM"/>
    <property type="match status" value="1"/>
</dbReference>
<dbReference type="GO" id="GO:0003723">
    <property type="term" value="F:RNA binding"/>
    <property type="evidence" value="ECO:0007669"/>
    <property type="project" value="InterPro"/>
</dbReference>
<dbReference type="Gene3D" id="3.30.70.330">
    <property type="match status" value="1"/>
</dbReference>
<accession>A0A166CS71</accession>
<feature type="domain" description="RRM" evidence="2">
    <location>
        <begin position="101"/>
        <end position="173"/>
    </location>
</feature>
<sequence length="657" mass="76043">MRREKSEFRNSNFKISNEQPGDDRNSREGQWFRISRHPTTGKRVIVPDNGATSGQQHTAYGDYGREQTYAQVLTGSVPARRKEPCSEDPIKQKITRNGCLSVMINNLPEHTNIREMWLRFNGKRYIKKNVLPRKKDKFNKRFGFLIVAKLSEAQELITDFNGRWMGSNKLVVYLARDSHRRVQASPTWKWSGRQELESVDGKLSQNKHYVKEVKSNRVPNIDKEKVDLVKQPSFRTVQGTITPNCSKLLNRSFIGTTAETVQEDVLQEKILNRGFTFIQVRHLSDKTFLISYILDEDKDLEIDGIKDMFTSFKKVEDSDLVLPRTTWILCDGLPLSAWNKETWELILGDWGSLVSTFPENMEMFNKHNRMVCITTWKVIPIEETLKVMVRGLGYWVKIKETNIVVWGHDLGQRHKEPESASQTSSQLPESEKEVSRSSNQSIENSFHPEEQSSYILDMQDNRRPKSQSNDLSARDHILHLDQWEYGKWNLREPADNSSSDSSKRQDGLFSACMNKAYDLAEVEEVRGDEIYFFGPQEQLDTQFVTSMSQVNLGKKVGRPRKKVEFRNVFDIKSFKKRKRKNTKVQSDKLVKAFKSPDKRGKRKMAQEPSHKPGGVQLLESGKDMTSQILETAEMMGLVLQEDRQQAYEKIQKMVLES</sequence>
<dbReference type="CDD" id="cd00590">
    <property type="entry name" value="RRM_SF"/>
    <property type="match status" value="1"/>
</dbReference>
<dbReference type="AlphaFoldDB" id="A0A166CS71"/>
<dbReference type="Gramene" id="KZN04264">
    <property type="protein sequence ID" value="KZN04264"/>
    <property type="gene ID" value="DCAR_005094"/>
</dbReference>
<dbReference type="OMA" id="HTNIREM"/>
<evidence type="ECO:0000256" key="1">
    <source>
        <dbReference type="SAM" id="MobiDB-lite"/>
    </source>
</evidence>
<proteinExistence type="predicted"/>
<feature type="compositionally biased region" description="Basic and acidic residues" evidence="1">
    <location>
        <begin position="594"/>
        <end position="610"/>
    </location>
</feature>
<feature type="region of interest" description="Disordered" evidence="1">
    <location>
        <begin position="1"/>
        <end position="29"/>
    </location>
</feature>
<feature type="region of interest" description="Disordered" evidence="1">
    <location>
        <begin position="594"/>
        <end position="622"/>
    </location>
</feature>
<dbReference type="EMBL" id="LNRQ01000002">
    <property type="protein sequence ID" value="KZN04264.1"/>
    <property type="molecule type" value="Genomic_DNA"/>
</dbReference>
<comment type="caution">
    <text evidence="3">The sequence shown here is derived from an EMBL/GenBank/DDBJ whole genome shotgun (WGS) entry which is preliminary data.</text>
</comment>
<dbReference type="InterPro" id="IPR012677">
    <property type="entry name" value="Nucleotide-bd_a/b_plait_sf"/>
</dbReference>